<keyword evidence="1" id="KW-0378">Hydrolase</keyword>
<evidence type="ECO:0000256" key="1">
    <source>
        <dbReference type="ARBA" id="ARBA00022801"/>
    </source>
</evidence>
<gene>
    <name evidence="4" type="ORF">CCHL11_04494</name>
</gene>
<evidence type="ECO:0000313" key="5">
    <source>
        <dbReference type="Proteomes" id="UP000186583"/>
    </source>
</evidence>
<dbReference type="Pfam" id="PF17829">
    <property type="entry name" value="GH115_C"/>
    <property type="match status" value="1"/>
</dbReference>
<dbReference type="AlphaFoldDB" id="A0A1Q8S456"/>
<evidence type="ECO:0000313" key="4">
    <source>
        <dbReference type="EMBL" id="OLN96223.1"/>
    </source>
</evidence>
<feature type="domain" description="Gylcosyl hydrolase 115 C-terminal" evidence="3">
    <location>
        <begin position="824"/>
        <end position="1012"/>
    </location>
</feature>
<dbReference type="OrthoDB" id="4849794at2759"/>
<dbReference type="STRING" id="708187.A0A1Q8S456"/>
<dbReference type="InterPro" id="IPR029018">
    <property type="entry name" value="Hex-like_dom2"/>
</dbReference>
<dbReference type="PANTHER" id="PTHR37842">
    <property type="match status" value="1"/>
</dbReference>
<accession>A0A1Q8S456</accession>
<keyword evidence="2" id="KW-0732">Signal</keyword>
<organism evidence="4 5">
    <name type="scientific">Colletotrichum chlorophyti</name>
    <dbReference type="NCBI Taxonomy" id="708187"/>
    <lineage>
        <taxon>Eukaryota</taxon>
        <taxon>Fungi</taxon>
        <taxon>Dikarya</taxon>
        <taxon>Ascomycota</taxon>
        <taxon>Pezizomycotina</taxon>
        <taxon>Sordariomycetes</taxon>
        <taxon>Hypocreomycetidae</taxon>
        <taxon>Glomerellales</taxon>
        <taxon>Glomerellaceae</taxon>
        <taxon>Colletotrichum</taxon>
    </lineage>
</organism>
<dbReference type="Gene3D" id="3.30.379.10">
    <property type="entry name" value="Chitobiase/beta-hexosaminidase domain 2-like"/>
    <property type="match status" value="1"/>
</dbReference>
<evidence type="ECO:0000256" key="2">
    <source>
        <dbReference type="SAM" id="SignalP"/>
    </source>
</evidence>
<keyword evidence="5" id="KW-1185">Reference proteome</keyword>
<sequence>MAKSRSWCLLLAFLGLGSALLDEPFIGFERSEGAIELQNGVVFYDTSDAVGVKIAVNSLANDFEDITGTKPPVHGWSAAGFNGTSASSWTNSTGSSSIAIIAATVNSPLIRLLEANTNIEVNDIRGKWETFRTLLVDRPLPGVAHALVIAGSDKRGVMFGVYTLAEQSGQSPLHWWADVPATKHNKIYALNKVVTQGEPSVKYRGLFINDEAPALVGWWGKKTNNSNFTLDAEFYGHVFDLLVRLKANFIWPAMWANFVPKPGRIFFTDDPRNQQLADDYGIVVSTSHHEPMQRASNEWTKDPKGEWDWVNNKENVVSFMEEGVRRAGNNETYFTLGMRGANDGPIQADDPIAVLEDVFATERQILAKYHGNETAANQVWTIYKEVATYYAAGLVPPEDITLMFTDDNWGNVQRLPTEEERKRPGGIGLYFHFQYVGRPKSWKSQNTNNLPKVYKELSQAYERGADRIWVMNVGDIKPNELPLAFAMDLAWNTSRFDYDKIPAYLEALATRDFGPEHAKDIASALMTYSHLVGIRKFELVQPTTYSVLNYREADRILEAWEELADKAKTLQLAVAEDRRTALFHLLTYPAIIGYHNHFITIGAGKNRQYAFERRNTANALAQQVLDHFEEDFDLTEEYDTMEDGKWKGILSTPKYDMDVGDWRPSSRDVVANLSYVQLRQDFDWGFGDLGIYVEHSLSAYRQGRICGSINPALPTKEGFSPRMLAMEPHGPSSRSIELFHRGDHRKPISWSIEVPHPWVQVSKGSGSVSKETPEERVDVSIDWESVPDGFNETVQVRINWEPEPYFDLVHIPIRNLRTPDGFVGFPETAGLISIEGPHFQRASLDSGNENGVAFSQINGLGSRSLSGSVALRPFTAARLSEETAKAAWVEYDIFIFSSVTRRVNATVYINGALDTDPDLPMAFSLTLAGDENASSVSNFTRVLGNPAKAGDTPPEWTANVADHVWKKVVQLPALQPGKHTLRWQVNSPEVYLEKIVLTVDGTLVDSYLGPPETRLVRITSV</sequence>
<protein>
    <recommendedName>
        <fullName evidence="3">Gylcosyl hydrolase 115 C-terminal domain-containing protein</fullName>
    </recommendedName>
</protein>
<dbReference type="Gene3D" id="2.60.120.1620">
    <property type="match status" value="1"/>
</dbReference>
<evidence type="ECO:0000259" key="3">
    <source>
        <dbReference type="Pfam" id="PF17829"/>
    </source>
</evidence>
<dbReference type="EMBL" id="MPGH01000019">
    <property type="protein sequence ID" value="OLN96223.1"/>
    <property type="molecule type" value="Genomic_DNA"/>
</dbReference>
<reference evidence="4 5" key="1">
    <citation type="submission" date="2016-11" db="EMBL/GenBank/DDBJ databases">
        <title>Draft Genome Assembly of Colletotrichum chlorophyti a pathogen of herbaceous plants.</title>
        <authorList>
            <person name="Gan P."/>
            <person name="Narusaka M."/>
            <person name="Tsushima A."/>
            <person name="Narusaka Y."/>
            <person name="Takano Y."/>
            <person name="Shirasu K."/>
        </authorList>
    </citation>
    <scope>NUCLEOTIDE SEQUENCE [LARGE SCALE GENOMIC DNA]</scope>
    <source>
        <strain evidence="4 5">NTL11</strain>
    </source>
</reference>
<dbReference type="GO" id="GO:0016787">
    <property type="term" value="F:hydrolase activity"/>
    <property type="evidence" value="ECO:0007669"/>
    <property type="project" value="UniProtKB-KW"/>
</dbReference>
<dbReference type="PANTHER" id="PTHR37842:SF2">
    <property type="entry name" value="GYLCOSYL HYDROLASE 115 C-TERMINAL DOMAIN-CONTAINING PROTEIN"/>
    <property type="match status" value="1"/>
</dbReference>
<dbReference type="Gene3D" id="3.20.20.520">
    <property type="entry name" value="Glycosyl hydrolase family 115"/>
    <property type="match status" value="1"/>
</dbReference>
<dbReference type="InterPro" id="IPR041437">
    <property type="entry name" value="GH115_C"/>
</dbReference>
<dbReference type="Proteomes" id="UP000186583">
    <property type="component" value="Unassembled WGS sequence"/>
</dbReference>
<name>A0A1Q8S456_9PEZI</name>
<proteinExistence type="predicted"/>
<feature type="signal peptide" evidence="2">
    <location>
        <begin position="1"/>
        <end position="19"/>
    </location>
</feature>
<comment type="caution">
    <text evidence="4">The sequence shown here is derived from an EMBL/GenBank/DDBJ whole genome shotgun (WGS) entry which is preliminary data.</text>
</comment>
<dbReference type="Pfam" id="PF15979">
    <property type="entry name" value="Glyco_hydro_115"/>
    <property type="match status" value="1"/>
</dbReference>
<dbReference type="InterPro" id="IPR042301">
    <property type="entry name" value="GH115_sf"/>
</dbReference>
<dbReference type="Gene3D" id="1.20.58.2150">
    <property type="match status" value="1"/>
</dbReference>
<dbReference type="InterPro" id="IPR031924">
    <property type="entry name" value="GH115"/>
</dbReference>
<feature type="chain" id="PRO_5012050839" description="Gylcosyl hydrolase 115 C-terminal domain-containing protein" evidence="2">
    <location>
        <begin position="20"/>
        <end position="1021"/>
    </location>
</feature>